<evidence type="ECO:0008006" key="3">
    <source>
        <dbReference type="Google" id="ProtNLM"/>
    </source>
</evidence>
<sequence>MSQRAKNDMESVSESVLINHLRTQEESLKLLDEIDLLLNSLYEEKGEGFELALKSKVRSWVTEAIREEMSKGVDMEEFLKSVKNEIASFKELKISLAFEPTSLSIEKIYMQAQGIWGRKILLNLSYDPNLIAGCVIIFEGEYRDFSLRKAFKKEFLQKKEQILSLFKDYQVSDQV</sequence>
<protein>
    <recommendedName>
        <fullName evidence="3">F-type ATPase subunit delta</fullName>
    </recommendedName>
</protein>
<evidence type="ECO:0000313" key="2">
    <source>
        <dbReference type="Proteomes" id="UP000176404"/>
    </source>
</evidence>
<reference evidence="1 2" key="1">
    <citation type="journal article" date="2016" name="Nat. Commun.">
        <title>Thousands of microbial genomes shed light on interconnected biogeochemical processes in an aquifer system.</title>
        <authorList>
            <person name="Anantharaman K."/>
            <person name="Brown C.T."/>
            <person name="Hug L.A."/>
            <person name="Sharon I."/>
            <person name="Castelle C.J."/>
            <person name="Probst A.J."/>
            <person name="Thomas B.C."/>
            <person name="Singh A."/>
            <person name="Wilkins M.J."/>
            <person name="Karaoz U."/>
            <person name="Brodie E.L."/>
            <person name="Williams K.H."/>
            <person name="Hubbard S.S."/>
            <person name="Banfield J.F."/>
        </authorList>
    </citation>
    <scope>NUCLEOTIDE SEQUENCE [LARGE SCALE GENOMIC DNA]</scope>
</reference>
<name>A0A1F8B673_9BACT</name>
<proteinExistence type="predicted"/>
<comment type="caution">
    <text evidence="1">The sequence shown here is derived from an EMBL/GenBank/DDBJ whole genome shotgun (WGS) entry which is preliminary data.</text>
</comment>
<accession>A0A1F8B673</accession>
<dbReference type="AlphaFoldDB" id="A0A1F8B673"/>
<dbReference type="Proteomes" id="UP000176404">
    <property type="component" value="Unassembled WGS sequence"/>
</dbReference>
<gene>
    <name evidence="1" type="ORF">A2892_03610</name>
</gene>
<organism evidence="1 2">
    <name type="scientific">Candidatus Woesebacteria bacterium RIFCSPLOWO2_01_FULL_39_10b</name>
    <dbReference type="NCBI Taxonomy" id="1802517"/>
    <lineage>
        <taxon>Bacteria</taxon>
        <taxon>Candidatus Woeseibacteriota</taxon>
    </lineage>
</organism>
<dbReference type="STRING" id="1802517.A2892_03610"/>
<dbReference type="EMBL" id="MGHD01000020">
    <property type="protein sequence ID" value="OGM59410.1"/>
    <property type="molecule type" value="Genomic_DNA"/>
</dbReference>
<evidence type="ECO:0000313" key="1">
    <source>
        <dbReference type="EMBL" id="OGM59410.1"/>
    </source>
</evidence>